<dbReference type="Pfam" id="PF00583">
    <property type="entry name" value="Acetyltransf_1"/>
    <property type="match status" value="1"/>
</dbReference>
<proteinExistence type="predicted"/>
<keyword evidence="3" id="KW-1185">Reference proteome</keyword>
<protein>
    <submittedName>
        <fullName evidence="2">GNAT family N-acetyltransferase</fullName>
    </submittedName>
</protein>
<evidence type="ECO:0000313" key="3">
    <source>
        <dbReference type="Proteomes" id="UP000431922"/>
    </source>
</evidence>
<dbReference type="Gene3D" id="3.40.630.30">
    <property type="match status" value="1"/>
</dbReference>
<gene>
    <name evidence="2" type="ORF">GRI65_10145</name>
</gene>
<name>A0A845B5U9_9SPHN</name>
<reference evidence="2 3" key="1">
    <citation type="submission" date="2019-12" db="EMBL/GenBank/DDBJ databases">
        <title>Genomic-based taxomic classification of the family Erythrobacteraceae.</title>
        <authorList>
            <person name="Xu L."/>
        </authorList>
    </citation>
    <scope>NUCLEOTIDE SEQUENCE [LARGE SCALE GENOMIC DNA]</scope>
    <source>
        <strain evidence="2 3">KCTC 42453</strain>
    </source>
</reference>
<accession>A0A845B5U9</accession>
<evidence type="ECO:0000313" key="2">
    <source>
        <dbReference type="EMBL" id="MXP44817.1"/>
    </source>
</evidence>
<dbReference type="AlphaFoldDB" id="A0A845B5U9"/>
<keyword evidence="2" id="KW-0808">Transferase</keyword>
<dbReference type="InterPro" id="IPR016181">
    <property type="entry name" value="Acyl_CoA_acyltransferase"/>
</dbReference>
<organism evidence="2 3">
    <name type="scientific">Allopontixanthobacter sediminis</name>
    <dbReference type="NCBI Taxonomy" id="1689985"/>
    <lineage>
        <taxon>Bacteria</taxon>
        <taxon>Pseudomonadati</taxon>
        <taxon>Pseudomonadota</taxon>
        <taxon>Alphaproteobacteria</taxon>
        <taxon>Sphingomonadales</taxon>
        <taxon>Erythrobacteraceae</taxon>
        <taxon>Allopontixanthobacter</taxon>
    </lineage>
</organism>
<evidence type="ECO:0000259" key="1">
    <source>
        <dbReference type="PROSITE" id="PS51186"/>
    </source>
</evidence>
<dbReference type="InterPro" id="IPR000182">
    <property type="entry name" value="GNAT_dom"/>
</dbReference>
<comment type="caution">
    <text evidence="2">The sequence shown here is derived from an EMBL/GenBank/DDBJ whole genome shotgun (WGS) entry which is preliminary data.</text>
</comment>
<dbReference type="EMBL" id="WTYL01000002">
    <property type="protein sequence ID" value="MXP44817.1"/>
    <property type="molecule type" value="Genomic_DNA"/>
</dbReference>
<sequence>MISVRRLGGNDVAGFRSMNALFAQVFGMPDDYLGAVPPEDYCRRWLADDRNIALLADSGNEVVGALAGYRLDKFEQVRSEVHIYDLAVIETHRRRGAASALIDAVRAIARDAGTWTIFVQADTAPEDEPAIALYRKFASEEITALHFDIVP</sequence>
<dbReference type="SUPFAM" id="SSF55729">
    <property type="entry name" value="Acyl-CoA N-acyltransferases (Nat)"/>
    <property type="match status" value="1"/>
</dbReference>
<dbReference type="PROSITE" id="PS51186">
    <property type="entry name" value="GNAT"/>
    <property type="match status" value="1"/>
</dbReference>
<feature type="domain" description="N-acetyltransferase" evidence="1">
    <location>
        <begin position="13"/>
        <end position="151"/>
    </location>
</feature>
<dbReference type="GO" id="GO:0016747">
    <property type="term" value="F:acyltransferase activity, transferring groups other than amino-acyl groups"/>
    <property type="evidence" value="ECO:0007669"/>
    <property type="project" value="InterPro"/>
</dbReference>
<dbReference type="OrthoDB" id="9796129at2"/>
<dbReference type="Proteomes" id="UP000431922">
    <property type="component" value="Unassembled WGS sequence"/>
</dbReference>
<dbReference type="CDD" id="cd04301">
    <property type="entry name" value="NAT_SF"/>
    <property type="match status" value="1"/>
</dbReference>